<dbReference type="EMBL" id="JAEAOA010000761">
    <property type="protein sequence ID" value="KAK3599042.1"/>
    <property type="molecule type" value="Genomic_DNA"/>
</dbReference>
<feature type="transmembrane region" description="Helical" evidence="9">
    <location>
        <begin position="84"/>
        <end position="102"/>
    </location>
</feature>
<evidence type="ECO:0000256" key="6">
    <source>
        <dbReference type="ARBA" id="ARBA00035673"/>
    </source>
</evidence>
<keyword evidence="5 9" id="KW-0472">Membrane</keyword>
<evidence type="ECO:0000256" key="8">
    <source>
        <dbReference type="ARBA" id="ARBA00049560"/>
    </source>
</evidence>
<feature type="transmembrane region" description="Helical" evidence="9">
    <location>
        <begin position="190"/>
        <end position="208"/>
    </location>
</feature>
<keyword evidence="11" id="KW-1185">Reference proteome</keyword>
<feature type="transmembrane region" description="Helical" evidence="9">
    <location>
        <begin position="220"/>
        <end position="239"/>
    </location>
</feature>
<feature type="transmembrane region" description="Helical" evidence="9">
    <location>
        <begin position="20"/>
        <end position="36"/>
    </location>
</feature>
<gene>
    <name evidence="10" type="ORF">CHS0354_012527</name>
</gene>
<dbReference type="PANTHER" id="PTHR31885:SF6">
    <property type="entry name" value="GH04784P"/>
    <property type="match status" value="1"/>
</dbReference>
<dbReference type="AlphaFoldDB" id="A0AAE0W3E8"/>
<keyword evidence="3 9" id="KW-0812">Transmembrane</keyword>
<reference evidence="10" key="3">
    <citation type="submission" date="2023-05" db="EMBL/GenBank/DDBJ databases">
        <authorList>
            <person name="Smith C.H."/>
        </authorList>
    </citation>
    <scope>NUCLEOTIDE SEQUENCE</scope>
    <source>
        <strain evidence="10">CHS0354</strain>
        <tissue evidence="10">Mantle</tissue>
    </source>
</reference>
<feature type="transmembrane region" description="Helical" evidence="9">
    <location>
        <begin position="108"/>
        <end position="129"/>
    </location>
</feature>
<reference evidence="10" key="2">
    <citation type="journal article" date="2021" name="Genome Biol. Evol.">
        <title>Developing a high-quality reference genome for a parasitic bivalve with doubly uniparental inheritance (Bivalvia: Unionida).</title>
        <authorList>
            <person name="Smith C.H."/>
        </authorList>
    </citation>
    <scope>NUCLEOTIDE SEQUENCE</scope>
    <source>
        <strain evidence="10">CHS0354</strain>
        <tissue evidence="10">Mantle</tissue>
    </source>
</reference>
<dbReference type="GO" id="GO:0016020">
    <property type="term" value="C:membrane"/>
    <property type="evidence" value="ECO:0007669"/>
    <property type="project" value="UniProtKB-SubCell"/>
</dbReference>
<proteinExistence type="inferred from homology"/>
<feature type="transmembrane region" description="Helical" evidence="9">
    <location>
        <begin position="56"/>
        <end position="72"/>
    </location>
</feature>
<evidence type="ECO:0000256" key="7">
    <source>
        <dbReference type="ARBA" id="ARBA00049458"/>
    </source>
</evidence>
<dbReference type="EC" id="3.3.2.2" evidence="6"/>
<accession>A0AAE0W3E8</accession>
<protein>
    <recommendedName>
        <fullName evidence="6">lysoplasmalogenase</fullName>
        <ecNumber evidence="6">3.3.2.2</ecNumber>
    </recommendedName>
</protein>
<evidence type="ECO:0000256" key="4">
    <source>
        <dbReference type="ARBA" id="ARBA00022989"/>
    </source>
</evidence>
<reference evidence="10" key="1">
    <citation type="journal article" date="2021" name="Genome Biol. Evol.">
        <title>A High-Quality Reference Genome for a Parasitic Bivalve with Doubly Uniparental Inheritance (Bivalvia: Unionida).</title>
        <authorList>
            <person name="Smith C.H."/>
        </authorList>
    </citation>
    <scope>NUCLEOTIDE SEQUENCE</scope>
    <source>
        <strain evidence="10">CHS0354</strain>
    </source>
</reference>
<dbReference type="InterPro" id="IPR012506">
    <property type="entry name" value="TMEM86B-like"/>
</dbReference>
<evidence type="ECO:0000256" key="2">
    <source>
        <dbReference type="ARBA" id="ARBA00007375"/>
    </source>
</evidence>
<comment type="caution">
    <text evidence="10">The sequence shown here is derived from an EMBL/GenBank/DDBJ whole genome shotgun (WGS) entry which is preliminary data.</text>
</comment>
<keyword evidence="4 9" id="KW-1133">Transmembrane helix</keyword>
<feature type="transmembrane region" description="Helical" evidence="9">
    <location>
        <begin position="136"/>
        <end position="154"/>
    </location>
</feature>
<organism evidence="10 11">
    <name type="scientific">Potamilus streckersoni</name>
    <dbReference type="NCBI Taxonomy" id="2493646"/>
    <lineage>
        <taxon>Eukaryota</taxon>
        <taxon>Metazoa</taxon>
        <taxon>Spiralia</taxon>
        <taxon>Lophotrochozoa</taxon>
        <taxon>Mollusca</taxon>
        <taxon>Bivalvia</taxon>
        <taxon>Autobranchia</taxon>
        <taxon>Heteroconchia</taxon>
        <taxon>Palaeoheterodonta</taxon>
        <taxon>Unionida</taxon>
        <taxon>Unionoidea</taxon>
        <taxon>Unionidae</taxon>
        <taxon>Ambleminae</taxon>
        <taxon>Lampsilini</taxon>
        <taxon>Potamilus</taxon>
    </lineage>
</organism>
<evidence type="ECO:0000256" key="1">
    <source>
        <dbReference type="ARBA" id="ARBA00004141"/>
    </source>
</evidence>
<dbReference type="Proteomes" id="UP001195483">
    <property type="component" value="Unassembled WGS sequence"/>
</dbReference>
<evidence type="ECO:0000256" key="5">
    <source>
        <dbReference type="ARBA" id="ARBA00023136"/>
    </source>
</evidence>
<name>A0AAE0W3E8_9BIVA</name>
<evidence type="ECO:0000256" key="9">
    <source>
        <dbReference type="SAM" id="Phobius"/>
    </source>
</evidence>
<evidence type="ECO:0000256" key="3">
    <source>
        <dbReference type="ARBA" id="ARBA00022692"/>
    </source>
</evidence>
<dbReference type="Pfam" id="PF07947">
    <property type="entry name" value="YhhN"/>
    <property type="match status" value="1"/>
</dbReference>
<comment type="catalytic activity">
    <reaction evidence="7">
        <text>a 1-O-(1Z-alkenyl)-sn-glycero-3-phosphoethanolamine + H2O = a 2,3-saturated aldehyde + sn-glycero-3-phosphoethanolamine</text>
        <dbReference type="Rhea" id="RHEA:16905"/>
        <dbReference type="ChEBI" id="CHEBI:15377"/>
        <dbReference type="ChEBI" id="CHEBI:73359"/>
        <dbReference type="ChEBI" id="CHEBI:77288"/>
        <dbReference type="ChEBI" id="CHEBI:143890"/>
        <dbReference type="EC" id="3.3.2.2"/>
    </reaction>
</comment>
<comment type="catalytic activity">
    <reaction evidence="8">
        <text>a 1-O-(1Z-alkenyl)-sn-glycero-3-phosphocholine + H2O = a 2,3-saturated aldehyde + sn-glycerol 3-phosphocholine</text>
        <dbReference type="Rhea" id="RHEA:22544"/>
        <dbReference type="ChEBI" id="CHEBI:15377"/>
        <dbReference type="ChEBI" id="CHEBI:16870"/>
        <dbReference type="ChEBI" id="CHEBI:73359"/>
        <dbReference type="ChEBI" id="CHEBI:77287"/>
        <dbReference type="EC" id="3.3.2.2"/>
    </reaction>
</comment>
<sequence length="259" mass="29848">MQYSAMPIRLFRNRILPMDGKLHIILFIASINVYFTRYDFLEMAPPDTVLAGYDKIAPLWLLTAYVATVIKTSTPQRDNIAELFYIQLGLLATIFSEIIQMVPHILTYIPSNGFLLITHVSYSIAFGAYRGTRVSNILFFLMCLCGFLSIQVQIKSYTIKAFVMCYSVLLGNSAWRAATRFQDEKTIGTCISWIGAMLFIYSDYVFAYNKWAHPIENCRFLVTLTYYAAHFGIALGETLKFRANKINLEFLIWNRPYFM</sequence>
<comment type="similarity">
    <text evidence="2">Belongs to the TMEM86 family.</text>
</comment>
<comment type="subcellular location">
    <subcellularLocation>
        <location evidence="1">Membrane</location>
        <topology evidence="1">Multi-pass membrane protein</topology>
    </subcellularLocation>
</comment>
<dbReference type="PANTHER" id="PTHR31885">
    <property type="entry name" value="GH04784P"/>
    <property type="match status" value="1"/>
</dbReference>
<evidence type="ECO:0000313" key="10">
    <source>
        <dbReference type="EMBL" id="KAK3599042.1"/>
    </source>
</evidence>
<evidence type="ECO:0000313" key="11">
    <source>
        <dbReference type="Proteomes" id="UP001195483"/>
    </source>
</evidence>
<dbReference type="GO" id="GO:0047408">
    <property type="term" value="F:alkenylglycerophosphocholine hydrolase activity"/>
    <property type="evidence" value="ECO:0007669"/>
    <property type="project" value="UniProtKB-EC"/>
</dbReference>